<organism evidence="1 2">
    <name type="scientific">Parascaris univalens</name>
    <name type="common">Nematode worm</name>
    <dbReference type="NCBI Taxonomy" id="6257"/>
    <lineage>
        <taxon>Eukaryota</taxon>
        <taxon>Metazoa</taxon>
        <taxon>Ecdysozoa</taxon>
        <taxon>Nematoda</taxon>
        <taxon>Chromadorea</taxon>
        <taxon>Rhabditida</taxon>
        <taxon>Spirurina</taxon>
        <taxon>Ascaridomorpha</taxon>
        <taxon>Ascaridoidea</taxon>
        <taxon>Ascarididae</taxon>
        <taxon>Parascaris</taxon>
    </lineage>
</organism>
<dbReference type="SUPFAM" id="SSF69322">
    <property type="entry name" value="Tricorn protease domain 2"/>
    <property type="match status" value="1"/>
</dbReference>
<reference evidence="2" key="1">
    <citation type="submission" date="2022-11" db="UniProtKB">
        <authorList>
            <consortium name="WormBaseParasite"/>
        </authorList>
    </citation>
    <scope>IDENTIFICATION</scope>
</reference>
<keyword evidence="1" id="KW-1185">Reference proteome</keyword>
<evidence type="ECO:0000313" key="2">
    <source>
        <dbReference type="WBParaSite" id="PgR016_g061_t01"/>
    </source>
</evidence>
<accession>A0A915AW45</accession>
<dbReference type="Proteomes" id="UP000887569">
    <property type="component" value="Unplaced"/>
</dbReference>
<protein>
    <submittedName>
        <fullName evidence="2">Uncharacterized protein</fullName>
    </submittedName>
</protein>
<dbReference type="WBParaSite" id="PgR016_g061_t01">
    <property type="protein sequence ID" value="PgR016_g061_t01"/>
    <property type="gene ID" value="PgR016_g061"/>
</dbReference>
<dbReference type="AlphaFoldDB" id="A0A915AW45"/>
<sequence length="384" mass="43963">MEDVPSSSFTQRNVSLCTPVKIYPLGGERDQELAYPPVTYHYSVSANARHVYVVGAFTEDNNSQLYVWDLYRGSAKNYAIFCLRENVFIKHLYEIEGKRGMLVCKADTSFLIYSICISHKEARVTVEQLLLSYPASGNQFWSSARAGNGIIFIAESSNSHSLYVAHINFNKPARRIVLTSTVDTLRFSGQPWVHGDHIYLFETSRGINDNEKCLTGRLVRTDIEYGRIELIETIFDNERQFPEDIYSRMPHRVKHVERGGILWVISETSRPAMLSLESDFKSVCSVSMLNMNTLSWKKLNWSIVADFDQLTLDVTPQGTVVLLKKLFFDRCTRAIVDSFYLIKTRSPDSLLMKSFLAVIKYFPTIRRAPLSKIREFSIPAVLLF</sequence>
<proteinExistence type="predicted"/>
<evidence type="ECO:0000313" key="1">
    <source>
        <dbReference type="Proteomes" id="UP000887569"/>
    </source>
</evidence>
<name>A0A915AW45_PARUN</name>